<dbReference type="Proteomes" id="UP000053989">
    <property type="component" value="Unassembled WGS sequence"/>
</dbReference>
<protein>
    <submittedName>
        <fullName evidence="1">Uncharacterized protein</fullName>
    </submittedName>
</protein>
<accession>A0A0C3EQP0</accession>
<evidence type="ECO:0000313" key="1">
    <source>
        <dbReference type="EMBL" id="KIM70469.1"/>
    </source>
</evidence>
<sequence>MIAMYKRFLNRPWQRKPRRVVVIKFAIIDDVSLGSWHLRFRCNIALYHALICCQPLDGVSANPRTACQTTSLPQNWILGGNCVSLSIKNRGATSRQVPWTLPEIFNLSPFIQQQDERSWGSRGSCTDLVIQACYMVVYQ</sequence>
<dbReference type="EMBL" id="KN822004">
    <property type="protein sequence ID" value="KIM70469.1"/>
    <property type="molecule type" value="Genomic_DNA"/>
</dbReference>
<organism evidence="1 2">
    <name type="scientific">Scleroderma citrinum Foug A</name>
    <dbReference type="NCBI Taxonomy" id="1036808"/>
    <lineage>
        <taxon>Eukaryota</taxon>
        <taxon>Fungi</taxon>
        <taxon>Dikarya</taxon>
        <taxon>Basidiomycota</taxon>
        <taxon>Agaricomycotina</taxon>
        <taxon>Agaricomycetes</taxon>
        <taxon>Agaricomycetidae</taxon>
        <taxon>Boletales</taxon>
        <taxon>Sclerodermatineae</taxon>
        <taxon>Sclerodermataceae</taxon>
        <taxon>Scleroderma</taxon>
    </lineage>
</organism>
<gene>
    <name evidence="1" type="ORF">SCLCIDRAFT_151162</name>
</gene>
<name>A0A0C3EQP0_9AGAM</name>
<proteinExistence type="predicted"/>
<reference evidence="2" key="2">
    <citation type="submission" date="2015-01" db="EMBL/GenBank/DDBJ databases">
        <title>Evolutionary Origins and Diversification of the Mycorrhizal Mutualists.</title>
        <authorList>
            <consortium name="DOE Joint Genome Institute"/>
            <consortium name="Mycorrhizal Genomics Consortium"/>
            <person name="Kohler A."/>
            <person name="Kuo A."/>
            <person name="Nagy L.G."/>
            <person name="Floudas D."/>
            <person name="Copeland A."/>
            <person name="Barry K.W."/>
            <person name="Cichocki N."/>
            <person name="Veneault-Fourrey C."/>
            <person name="LaButti K."/>
            <person name="Lindquist E.A."/>
            <person name="Lipzen A."/>
            <person name="Lundell T."/>
            <person name="Morin E."/>
            <person name="Murat C."/>
            <person name="Riley R."/>
            <person name="Ohm R."/>
            <person name="Sun H."/>
            <person name="Tunlid A."/>
            <person name="Henrissat B."/>
            <person name="Grigoriev I.V."/>
            <person name="Hibbett D.S."/>
            <person name="Martin F."/>
        </authorList>
    </citation>
    <scope>NUCLEOTIDE SEQUENCE [LARGE SCALE GENOMIC DNA]</scope>
    <source>
        <strain evidence="2">Foug A</strain>
    </source>
</reference>
<dbReference type="HOGENOM" id="CLU_1846276_0_0_1"/>
<keyword evidence="2" id="KW-1185">Reference proteome</keyword>
<reference evidence="1 2" key="1">
    <citation type="submission" date="2014-04" db="EMBL/GenBank/DDBJ databases">
        <authorList>
            <consortium name="DOE Joint Genome Institute"/>
            <person name="Kuo A."/>
            <person name="Kohler A."/>
            <person name="Nagy L.G."/>
            <person name="Floudas D."/>
            <person name="Copeland A."/>
            <person name="Barry K.W."/>
            <person name="Cichocki N."/>
            <person name="Veneault-Fourrey C."/>
            <person name="LaButti K."/>
            <person name="Lindquist E.A."/>
            <person name="Lipzen A."/>
            <person name="Lundell T."/>
            <person name="Morin E."/>
            <person name="Murat C."/>
            <person name="Sun H."/>
            <person name="Tunlid A."/>
            <person name="Henrissat B."/>
            <person name="Grigoriev I.V."/>
            <person name="Hibbett D.S."/>
            <person name="Martin F."/>
            <person name="Nordberg H.P."/>
            <person name="Cantor M.N."/>
            <person name="Hua S.X."/>
        </authorList>
    </citation>
    <scope>NUCLEOTIDE SEQUENCE [LARGE SCALE GENOMIC DNA]</scope>
    <source>
        <strain evidence="1 2">Foug A</strain>
    </source>
</reference>
<dbReference type="InParanoid" id="A0A0C3EQP0"/>
<evidence type="ECO:0000313" key="2">
    <source>
        <dbReference type="Proteomes" id="UP000053989"/>
    </source>
</evidence>
<dbReference type="AlphaFoldDB" id="A0A0C3EQP0"/>